<dbReference type="EMBL" id="JARJCW010000014">
    <property type="protein sequence ID" value="KAJ7217108.1"/>
    <property type="molecule type" value="Genomic_DNA"/>
</dbReference>
<sequence>MSVLGAVEGGSVGRRNRALRTFPWACAGRTSRTLIGVCTGQWKATPGAGAWGGGNTGYRACACSCAGRLKAAAVALGVDNEPACAGQWGVAAAPGVEKEPARAPSSGGAGYRERAPRARPWKRAQDGSRRWRRGEPTHAKRAQGGTGQRHGVSEISSRNGGLPEGRGDAQRARGMQTARWCAERAEGAQQIIQFVTCRGTDGGGDMHMPVCRACLSAMRVKALSAVRVGPCDAGRRAQVCPTHAHAACCAKQAMWGVHTALVRAGPGCGCMPALGMGGMWGSRAVYRGSARRVEGVRDAHVAQGAVRRRG</sequence>
<dbReference type="AlphaFoldDB" id="A0AAD6VR30"/>
<name>A0AAD6VR30_9AGAR</name>
<feature type="region of interest" description="Disordered" evidence="1">
    <location>
        <begin position="96"/>
        <end position="171"/>
    </location>
</feature>
<feature type="compositionally biased region" description="Basic and acidic residues" evidence="1">
    <location>
        <begin position="123"/>
        <end position="138"/>
    </location>
</feature>
<keyword evidence="3" id="KW-1185">Reference proteome</keyword>
<evidence type="ECO:0000313" key="3">
    <source>
        <dbReference type="Proteomes" id="UP001219525"/>
    </source>
</evidence>
<protein>
    <submittedName>
        <fullName evidence="2">Uncharacterized protein</fullName>
    </submittedName>
</protein>
<comment type="caution">
    <text evidence="2">The sequence shown here is derived from an EMBL/GenBank/DDBJ whole genome shotgun (WGS) entry which is preliminary data.</text>
</comment>
<reference evidence="2" key="1">
    <citation type="submission" date="2023-03" db="EMBL/GenBank/DDBJ databases">
        <title>Massive genome expansion in bonnet fungi (Mycena s.s.) driven by repeated elements and novel gene families across ecological guilds.</title>
        <authorList>
            <consortium name="Lawrence Berkeley National Laboratory"/>
            <person name="Harder C.B."/>
            <person name="Miyauchi S."/>
            <person name="Viragh M."/>
            <person name="Kuo A."/>
            <person name="Thoen E."/>
            <person name="Andreopoulos B."/>
            <person name="Lu D."/>
            <person name="Skrede I."/>
            <person name="Drula E."/>
            <person name="Henrissat B."/>
            <person name="Morin E."/>
            <person name="Kohler A."/>
            <person name="Barry K."/>
            <person name="LaButti K."/>
            <person name="Morin E."/>
            <person name="Salamov A."/>
            <person name="Lipzen A."/>
            <person name="Mereny Z."/>
            <person name="Hegedus B."/>
            <person name="Baldrian P."/>
            <person name="Stursova M."/>
            <person name="Weitz H."/>
            <person name="Taylor A."/>
            <person name="Grigoriev I.V."/>
            <person name="Nagy L.G."/>
            <person name="Martin F."/>
            <person name="Kauserud H."/>
        </authorList>
    </citation>
    <scope>NUCLEOTIDE SEQUENCE</scope>
    <source>
        <strain evidence="2">9144</strain>
    </source>
</reference>
<accession>A0AAD6VR30</accession>
<organism evidence="2 3">
    <name type="scientific">Mycena pura</name>
    <dbReference type="NCBI Taxonomy" id="153505"/>
    <lineage>
        <taxon>Eukaryota</taxon>
        <taxon>Fungi</taxon>
        <taxon>Dikarya</taxon>
        <taxon>Basidiomycota</taxon>
        <taxon>Agaricomycotina</taxon>
        <taxon>Agaricomycetes</taxon>
        <taxon>Agaricomycetidae</taxon>
        <taxon>Agaricales</taxon>
        <taxon>Marasmiineae</taxon>
        <taxon>Mycenaceae</taxon>
        <taxon>Mycena</taxon>
    </lineage>
</organism>
<evidence type="ECO:0000256" key="1">
    <source>
        <dbReference type="SAM" id="MobiDB-lite"/>
    </source>
</evidence>
<gene>
    <name evidence="2" type="ORF">GGX14DRAFT_390939</name>
</gene>
<dbReference type="Proteomes" id="UP001219525">
    <property type="component" value="Unassembled WGS sequence"/>
</dbReference>
<proteinExistence type="predicted"/>
<evidence type="ECO:0000313" key="2">
    <source>
        <dbReference type="EMBL" id="KAJ7217108.1"/>
    </source>
</evidence>